<reference evidence="1" key="1">
    <citation type="submission" date="2013-11" db="EMBL/GenBank/DDBJ databases">
        <title>Microbial diversity, functional groups and degradation webs in Northern and Southern Mediterranean and Red Sea marine crude oil polluted sites.</title>
        <authorList>
            <person name="Daffonchio D."/>
            <person name="Mapelli F."/>
            <person name="Ferrer M."/>
            <person name="Richter M."/>
            <person name="Cherif A."/>
            <person name="Malkawi H.I."/>
            <person name="Yakimov M.M."/>
            <person name="Abdel-Fattah Y.R."/>
            <person name="Blaghen M."/>
            <person name="Golyshin P.N."/>
            <person name="Kalogerakis N."/>
            <person name="Boon N."/>
            <person name="Magagnini M."/>
            <person name="Fava F."/>
        </authorList>
    </citation>
    <scope>NUCLEOTIDE SEQUENCE</scope>
</reference>
<dbReference type="InterPro" id="IPR047589">
    <property type="entry name" value="DUF11_rpt"/>
</dbReference>
<sequence length="528" mass="56657">MGFVILSLMSISSHALAPNPGAVCNSNFAQGSLKSSDYTNLVNSNDYVNIAGDSSGAIPLQIKMTISEKNGPPTSGSFAVATVGNDSAFNLVRNFPSVDSVTSVDLDFRNRVTERPIFLTNVALSAFDIDYALDDRNSFDDYVLFSGVTASGDTINGSYQSLQAAGSNIRPYPDSRPNTPGLGLYTLNTNTATECPGTNLDVHCQGSVQFSEPVSSVKIRYSNANYRTSYRNPTNQQIFFRVDNYCYVPQYIFSGTVFDDNGGITAAQASATNANFTSGTYNNTNYFNGVFNPPQESGISGSTVRLTNCANGTTYPTQSVIKPEAPTGAYQISIPKTTLGSNTNLCLVESRTGDTYPIRTTSDSRNTGFSATTYNYPNNNFGRVVAENAALVLRKAQYVNNCPSTIPYTDPDLNRVGETDLRKGFSESANNGNAVTPGQCIAYRITATNRANVPINNFVMQDKLQSKSDGAAVTSTLANPVASTTDYASNSVAIGNNGTVITNPFTLNARSNRNFYFNTKYGTTANTQ</sequence>
<organism evidence="1">
    <name type="scientific">marine sediment metagenome</name>
    <dbReference type="NCBI Taxonomy" id="412755"/>
    <lineage>
        <taxon>unclassified sequences</taxon>
        <taxon>metagenomes</taxon>
        <taxon>ecological metagenomes</taxon>
    </lineage>
</organism>
<accession>A0A1B6NYG8</accession>
<dbReference type="NCBIfam" id="TIGR01451">
    <property type="entry name" value="B_ant_repeat"/>
    <property type="match status" value="1"/>
</dbReference>
<protein>
    <submittedName>
        <fullName evidence="1">Protein containing DUF11</fullName>
    </submittedName>
</protein>
<evidence type="ECO:0000313" key="1">
    <source>
        <dbReference type="EMBL" id="KTF07827.1"/>
    </source>
</evidence>
<proteinExistence type="predicted"/>
<comment type="caution">
    <text evidence="1">The sequence shown here is derived from an EMBL/GenBank/DDBJ whole genome shotgun (WGS) entry which is preliminary data.</text>
</comment>
<dbReference type="EMBL" id="AYSL01000315">
    <property type="protein sequence ID" value="KTF07827.1"/>
    <property type="molecule type" value="Genomic_DNA"/>
</dbReference>
<dbReference type="AlphaFoldDB" id="A0A1B6NYG8"/>
<gene>
    <name evidence="1" type="ORF">MGSAQ_000675</name>
</gene>
<name>A0A1B6NYG8_9ZZZZ</name>